<dbReference type="InterPro" id="IPR010239">
    <property type="entry name" value="CHP02001"/>
</dbReference>
<reference evidence="2" key="1">
    <citation type="journal article" date="2014" name="Int. J. Syst. Evol. Microbiol.">
        <title>Complete genome sequence of Corynebacterium casei LMG S-19264T (=DSM 44701T), isolated from a smear-ripened cheese.</title>
        <authorList>
            <consortium name="US DOE Joint Genome Institute (JGI-PGF)"/>
            <person name="Walter F."/>
            <person name="Albersmeier A."/>
            <person name="Kalinowski J."/>
            <person name="Ruckert C."/>
        </authorList>
    </citation>
    <scope>NUCLEOTIDE SEQUENCE</scope>
    <source>
        <strain evidence="2">KCTC 12343</strain>
    </source>
</reference>
<reference evidence="2" key="3">
    <citation type="submission" date="2022-12" db="EMBL/GenBank/DDBJ databases">
        <authorList>
            <person name="Sun Q."/>
            <person name="Kim S."/>
        </authorList>
    </citation>
    <scope>NUCLEOTIDE SEQUENCE</scope>
    <source>
        <strain evidence="2">KCTC 12343</strain>
    </source>
</reference>
<organism evidence="2 5">
    <name type="scientific">Pseudoduganella albidiflava</name>
    <dbReference type="NCBI Taxonomy" id="321983"/>
    <lineage>
        <taxon>Bacteria</taxon>
        <taxon>Pseudomonadati</taxon>
        <taxon>Pseudomonadota</taxon>
        <taxon>Betaproteobacteria</taxon>
        <taxon>Burkholderiales</taxon>
        <taxon>Oxalobacteraceae</taxon>
        <taxon>Telluria group</taxon>
        <taxon>Pseudoduganella</taxon>
    </lineage>
</organism>
<name>A0A411X073_9BURK</name>
<feature type="chain" id="PRO_5044601781" evidence="1">
    <location>
        <begin position="24"/>
        <end position="265"/>
    </location>
</feature>
<keyword evidence="4" id="KW-1185">Reference proteome</keyword>
<feature type="signal peptide" evidence="1">
    <location>
        <begin position="1"/>
        <end position="23"/>
    </location>
</feature>
<evidence type="ECO:0000256" key="1">
    <source>
        <dbReference type="SAM" id="SignalP"/>
    </source>
</evidence>
<dbReference type="RefSeq" id="WP_131146473.1">
    <property type="nucleotide sequence ID" value="NZ_BMWV01000005.1"/>
</dbReference>
<protein>
    <submittedName>
        <fullName evidence="2">Exported protein</fullName>
    </submittedName>
</protein>
<dbReference type="EMBL" id="BMWV01000005">
    <property type="protein sequence ID" value="GGY43428.1"/>
    <property type="molecule type" value="Genomic_DNA"/>
</dbReference>
<dbReference type="Proteomes" id="UP000628442">
    <property type="component" value="Unassembled WGS sequence"/>
</dbReference>
<evidence type="ECO:0000313" key="4">
    <source>
        <dbReference type="Proteomes" id="UP000292307"/>
    </source>
</evidence>
<proteinExistence type="predicted"/>
<dbReference type="NCBIfam" id="TIGR02001">
    <property type="entry name" value="gcw_chp"/>
    <property type="match status" value="1"/>
</dbReference>
<dbReference type="Proteomes" id="UP000292307">
    <property type="component" value="Chromosome"/>
</dbReference>
<sequence length="265" mass="28368">MPRTFAHLLVSVAIATWAAGAAAQEAPWTLSGNLTLASDYRFRGLTQTQKRPVVQGTFDGVHASGLYLGLFASSVSQAAYNNGSGTEIDVYGGYRFAWGEGNNIDAGIVTYWFPGAGYQSGGRHIDYDTQEAKLAVNLGSVNVTGWVGLSKHWFGFAADPFSGQPVATRGTSYLEVNWSPELAPGLVLNLHAGRQHLRHLGDYDFTDVKIGVTKQYKAWSFSLAAMHNDGEAARGAVPLWTFFDADGTGKHVAGSALVISASQTF</sequence>
<evidence type="ECO:0000313" key="3">
    <source>
        <dbReference type="EMBL" id="QBI02359.1"/>
    </source>
</evidence>
<reference evidence="3 4" key="2">
    <citation type="submission" date="2019-02" db="EMBL/GenBank/DDBJ databases">
        <title>Draft Genome Sequences of Six Type Strains of the Genus Massilia.</title>
        <authorList>
            <person name="Miess H."/>
            <person name="Frediansyhah A."/>
            <person name="Gross H."/>
        </authorList>
    </citation>
    <scope>NUCLEOTIDE SEQUENCE [LARGE SCALE GENOMIC DNA]</scope>
    <source>
        <strain evidence="3 4">DSM 17472</strain>
    </source>
</reference>
<evidence type="ECO:0000313" key="5">
    <source>
        <dbReference type="Proteomes" id="UP000628442"/>
    </source>
</evidence>
<evidence type="ECO:0000313" key="2">
    <source>
        <dbReference type="EMBL" id="GGY43428.1"/>
    </source>
</evidence>
<gene>
    <name evidence="3" type="ORF">EYF70_17070</name>
    <name evidence="2" type="ORF">GCM10007387_26910</name>
</gene>
<dbReference type="EMBL" id="CP036401">
    <property type="protein sequence ID" value="QBI02359.1"/>
    <property type="molecule type" value="Genomic_DNA"/>
</dbReference>
<dbReference type="OrthoDB" id="9793561at2"/>
<keyword evidence="1" id="KW-0732">Signal</keyword>
<accession>A0A411X073</accession>
<dbReference type="AlphaFoldDB" id="A0A411X073"/>
<dbReference type="Pfam" id="PF09694">
    <property type="entry name" value="Gcw_chp"/>
    <property type="match status" value="1"/>
</dbReference>